<sequence length="259" mass="27435">MRGTAATTTVLSALELDVLWEAERLPRRHVAFDVPSPGTTHTERAALVAAALDGLQARGLVSRGRAVPELVDALTLLAHPKVSVDGWVWTDRQIRSFAAAGAEQAVLAAVDNDEVWLIPARPTALAEAAVSISGSAPAGPGRSVTLPTELLLEADKAAGGNPQGMVTTLYQGGVLLADAQALASMLTGVTARGQFGAERSTGRERRRQRAERVVAFHDTEAGRYVYLARPSPDGRMWSTIGPADNARLSACVWELLDEV</sequence>
<keyword evidence="4" id="KW-0143">Chaperone</keyword>
<dbReference type="OrthoDB" id="3679349at2"/>
<keyword evidence="6" id="KW-1185">Reference proteome</keyword>
<dbReference type="RefSeq" id="WP_075977576.1">
    <property type="nucleotide sequence ID" value="NZ_MKQR01000026.1"/>
</dbReference>
<evidence type="ECO:0000256" key="2">
    <source>
        <dbReference type="ARBA" id="ARBA00006411"/>
    </source>
</evidence>
<evidence type="ECO:0000313" key="5">
    <source>
        <dbReference type="EMBL" id="OLR90903.1"/>
    </source>
</evidence>
<dbReference type="Pfam" id="PF14011">
    <property type="entry name" value="ESX-1_EspG"/>
    <property type="match status" value="1"/>
</dbReference>
<name>A0A1Q9LFV0_9PSEU</name>
<organism evidence="5 6">
    <name type="scientific">Actinokineospora bangkokensis</name>
    <dbReference type="NCBI Taxonomy" id="1193682"/>
    <lineage>
        <taxon>Bacteria</taxon>
        <taxon>Bacillati</taxon>
        <taxon>Actinomycetota</taxon>
        <taxon>Actinomycetes</taxon>
        <taxon>Pseudonocardiales</taxon>
        <taxon>Pseudonocardiaceae</taxon>
        <taxon>Actinokineospora</taxon>
    </lineage>
</organism>
<comment type="similarity">
    <text evidence="2">Belongs to the EspG family.</text>
</comment>
<comment type="subcellular location">
    <subcellularLocation>
        <location evidence="1">Cytoplasm</location>
    </subcellularLocation>
</comment>
<dbReference type="InterPro" id="IPR025734">
    <property type="entry name" value="EspG"/>
</dbReference>
<proteinExistence type="inferred from homology"/>
<evidence type="ECO:0000313" key="6">
    <source>
        <dbReference type="Proteomes" id="UP000186040"/>
    </source>
</evidence>
<gene>
    <name evidence="5" type="ORF">BJP25_30570</name>
</gene>
<dbReference type="AlphaFoldDB" id="A0A1Q9LFV0"/>
<keyword evidence="3" id="KW-0963">Cytoplasm</keyword>
<accession>A0A1Q9LFV0</accession>
<dbReference type="EMBL" id="MKQR01000026">
    <property type="protein sequence ID" value="OLR90903.1"/>
    <property type="molecule type" value="Genomic_DNA"/>
</dbReference>
<evidence type="ECO:0000256" key="3">
    <source>
        <dbReference type="ARBA" id="ARBA00022490"/>
    </source>
</evidence>
<protein>
    <submittedName>
        <fullName evidence="5">ESX secretion-associated protein EspG</fullName>
    </submittedName>
</protein>
<reference evidence="5 6" key="1">
    <citation type="submission" date="2016-10" db="EMBL/GenBank/DDBJ databases">
        <title>The Draft Genome Sequence of Actinokineospora bangkokensis 44EHWT reveals the biosynthetic pathway of antifungal compounds Thailandins with unusual extender unit butylmalonyl-CoA.</title>
        <authorList>
            <person name="Greule A."/>
            <person name="Intra B."/>
            <person name="Flemming S."/>
            <person name="Rommel M.G."/>
            <person name="Panbangred W."/>
            <person name="Bechthold A."/>
        </authorList>
    </citation>
    <scope>NUCLEOTIDE SEQUENCE [LARGE SCALE GENOMIC DNA]</scope>
    <source>
        <strain evidence="5 6">44EHW</strain>
    </source>
</reference>
<dbReference type="Proteomes" id="UP000186040">
    <property type="component" value="Unassembled WGS sequence"/>
</dbReference>
<dbReference type="STRING" id="1193682.BJP25_30570"/>
<evidence type="ECO:0000256" key="1">
    <source>
        <dbReference type="ARBA" id="ARBA00004496"/>
    </source>
</evidence>
<comment type="caution">
    <text evidence="5">The sequence shown here is derived from an EMBL/GenBank/DDBJ whole genome shotgun (WGS) entry which is preliminary data.</text>
</comment>
<evidence type="ECO:0000256" key="4">
    <source>
        <dbReference type="ARBA" id="ARBA00023186"/>
    </source>
</evidence>